<organism evidence="1">
    <name type="scientific">marine sediment metagenome</name>
    <dbReference type="NCBI Taxonomy" id="412755"/>
    <lineage>
        <taxon>unclassified sequences</taxon>
        <taxon>metagenomes</taxon>
        <taxon>ecological metagenomes</taxon>
    </lineage>
</organism>
<name>A0A0F9HXH3_9ZZZZ</name>
<dbReference type="AlphaFoldDB" id="A0A0F9HXH3"/>
<proteinExistence type="predicted"/>
<comment type="caution">
    <text evidence="1">The sequence shown here is derived from an EMBL/GenBank/DDBJ whole genome shotgun (WGS) entry which is preliminary data.</text>
</comment>
<gene>
    <name evidence="1" type="ORF">LCGC14_1730590</name>
</gene>
<evidence type="ECO:0000313" key="1">
    <source>
        <dbReference type="EMBL" id="KKM07777.1"/>
    </source>
</evidence>
<accession>A0A0F9HXH3</accession>
<dbReference type="EMBL" id="LAZR01015700">
    <property type="protein sequence ID" value="KKM07777.1"/>
    <property type="molecule type" value="Genomic_DNA"/>
</dbReference>
<protein>
    <submittedName>
        <fullName evidence="1">Uncharacterized protein</fullName>
    </submittedName>
</protein>
<sequence length="59" mass="6944">MKELVILLYVVLFCCAITASAIGTIKIKQMYEKCKKCDQHIAFLDNIIKKYEKLERMMK</sequence>
<reference evidence="1" key="1">
    <citation type="journal article" date="2015" name="Nature">
        <title>Complex archaea that bridge the gap between prokaryotes and eukaryotes.</title>
        <authorList>
            <person name="Spang A."/>
            <person name="Saw J.H."/>
            <person name="Jorgensen S.L."/>
            <person name="Zaremba-Niedzwiedzka K."/>
            <person name="Martijn J."/>
            <person name="Lind A.E."/>
            <person name="van Eijk R."/>
            <person name="Schleper C."/>
            <person name="Guy L."/>
            <person name="Ettema T.J."/>
        </authorList>
    </citation>
    <scope>NUCLEOTIDE SEQUENCE</scope>
</reference>